<evidence type="ECO:0000313" key="1">
    <source>
        <dbReference type="EMBL" id="MBR7800105.1"/>
    </source>
</evidence>
<proteinExistence type="predicted"/>
<gene>
    <name evidence="1" type="ORF">KDM90_08850</name>
</gene>
<organism evidence="1 2">
    <name type="scientific">Undibacterium fentianense</name>
    <dbReference type="NCBI Taxonomy" id="2828728"/>
    <lineage>
        <taxon>Bacteria</taxon>
        <taxon>Pseudomonadati</taxon>
        <taxon>Pseudomonadota</taxon>
        <taxon>Betaproteobacteria</taxon>
        <taxon>Burkholderiales</taxon>
        <taxon>Oxalobacteraceae</taxon>
        <taxon>Undibacterium</taxon>
    </lineage>
</organism>
<evidence type="ECO:0008006" key="3">
    <source>
        <dbReference type="Google" id="ProtNLM"/>
    </source>
</evidence>
<evidence type="ECO:0000313" key="2">
    <source>
        <dbReference type="Proteomes" id="UP000678545"/>
    </source>
</evidence>
<reference evidence="1" key="1">
    <citation type="submission" date="2021-04" db="EMBL/GenBank/DDBJ databases">
        <title>novel species isolated from subtropical streams in China.</title>
        <authorList>
            <person name="Lu H."/>
        </authorList>
    </citation>
    <scope>NUCLEOTIDE SEQUENCE</scope>
    <source>
        <strain evidence="1">FT137W</strain>
    </source>
</reference>
<dbReference type="AlphaFoldDB" id="A0A941E0H1"/>
<dbReference type="RefSeq" id="WP_212675238.1">
    <property type="nucleotide sequence ID" value="NZ_JAGSPJ010000003.1"/>
</dbReference>
<dbReference type="EMBL" id="JAGSPJ010000003">
    <property type="protein sequence ID" value="MBR7800105.1"/>
    <property type="molecule type" value="Genomic_DNA"/>
</dbReference>
<protein>
    <recommendedName>
        <fullName evidence="3">GIY-YIG domain-containing protein</fullName>
    </recommendedName>
</protein>
<keyword evidence="2" id="KW-1185">Reference proteome</keyword>
<dbReference type="Proteomes" id="UP000678545">
    <property type="component" value="Unassembled WGS sequence"/>
</dbReference>
<sequence>MLTQTDLVASIGAYEKEIQEALRIAKTLTLPEPITLSFRLSNLTVTEIERLAAALPSGHRKEDKDAEYIYVFTLADSSADLLEEMLSAFDEAREFQDTDEYDGKKNLCKPNAISEATRAIYVGRSYRPRDRLKQHLSESSSGTYAIHFAMWASELKVDVKFSLYRFAGLGNRVIQVLEDGLWDNLQPLLGKRGEK</sequence>
<name>A0A941E0H1_9BURK</name>
<accession>A0A941E0H1</accession>
<comment type="caution">
    <text evidence="1">The sequence shown here is derived from an EMBL/GenBank/DDBJ whole genome shotgun (WGS) entry which is preliminary data.</text>
</comment>